<dbReference type="AlphaFoldDB" id="J0IPM7"/>
<evidence type="ECO:0008006" key="4">
    <source>
        <dbReference type="Google" id="ProtNLM"/>
    </source>
</evidence>
<evidence type="ECO:0000313" key="2">
    <source>
        <dbReference type="EMBL" id="EJB27380.1"/>
    </source>
</evidence>
<feature type="coiled-coil region" evidence="1">
    <location>
        <begin position="100"/>
        <end position="134"/>
    </location>
</feature>
<accession>J0IPM7</accession>
<keyword evidence="1" id="KW-0175">Coiled coil</keyword>
<dbReference type="Proteomes" id="UP000003358">
    <property type="component" value="Unassembled WGS sequence"/>
</dbReference>
<dbReference type="RefSeq" id="WP_000852769.1">
    <property type="nucleotide sequence ID" value="NZ_AKNS01000012.1"/>
</dbReference>
<evidence type="ECO:0000256" key="1">
    <source>
        <dbReference type="SAM" id="Coils"/>
    </source>
</evidence>
<sequence>MAEWKTDTEEVKKVVEKCREFKRSLQEEKCSPFIKDLDSYALKILVERRKTEMQLEKAIGELKKSKSNEDDAKVALRVLQGASVVSWIWPPVRIAVTAAIVAAEAVLKFMKEDTEKYKRNVELLERMLEIYSNQAKASADLVNQAWEGVKKRLHFYTDKHQEFIRRLKQASDAIDNEYNFPTPGVLLEYDFERPAISYTPKKSVFNERLKDLREDFSASLYADLKDKINAFSYRDRAKASKEREFEKNLEDFMGASSYDENPNDELDRMASSKEREFEKSLEDLMPSVLSVLSYNESLTLAKKNCVKNCKKALEGFTEKIKESPNDLNAVNEAFDSLETELERATESLSQKIAPILERNENYTQKALEYREFLEKEKEGFMVGEQNPYPDEVKFNALCLAEFDSVFSAIVPLEDLDKTACAHHALKALQAALKDNDLGFDATDLEQIAKGFIPRGYLWHFDANVLGNLALVREELLLGVKHTKGYSLWTEFLQKQN</sequence>
<comment type="caution">
    <text evidence="2">The sequence shown here is derived from an EMBL/GenBank/DDBJ whole genome shotgun (WGS) entry which is preliminary data.</text>
</comment>
<proteinExistence type="predicted"/>
<dbReference type="PATRIC" id="fig|992024.3.peg.1560"/>
<dbReference type="InterPro" id="IPR032869">
    <property type="entry name" value="WHH_dom_containing"/>
</dbReference>
<dbReference type="EMBL" id="AKNS01000012">
    <property type="protein sequence ID" value="EJB27380.1"/>
    <property type="molecule type" value="Genomic_DNA"/>
</dbReference>
<dbReference type="Pfam" id="PF14414">
    <property type="entry name" value="WHH"/>
    <property type="match status" value="1"/>
</dbReference>
<protein>
    <recommendedName>
        <fullName evidence="4">5-amino-6-(5-phosphoribosylamino)uracil reductase</fullName>
    </recommendedName>
</protein>
<gene>
    <name evidence="2" type="ORF">HPNQ4200_1624</name>
</gene>
<evidence type="ECO:0000313" key="3">
    <source>
        <dbReference type="Proteomes" id="UP000003358"/>
    </source>
</evidence>
<name>J0IPM7_HELPX</name>
<organism evidence="2 3">
    <name type="scientific">Helicobacter pylori NQ4200</name>
    <dbReference type="NCBI Taxonomy" id="992024"/>
    <lineage>
        <taxon>Bacteria</taxon>
        <taxon>Pseudomonadati</taxon>
        <taxon>Campylobacterota</taxon>
        <taxon>Epsilonproteobacteria</taxon>
        <taxon>Campylobacterales</taxon>
        <taxon>Helicobacteraceae</taxon>
        <taxon>Helicobacter</taxon>
    </lineage>
</organism>
<reference evidence="2 3" key="1">
    <citation type="journal article" date="2013" name="Pathog. Dis.">
        <title>Genome sequences of 65 Helicobacter pylori strains isolated from asymptomatic individuals and patients with gastric cancer, peptic ulcer disease, or gastritis.</title>
        <authorList>
            <person name="Blanchard T.G."/>
            <person name="Czinn S.J."/>
            <person name="Correa P."/>
            <person name="Nakazawa T."/>
            <person name="Keelan M."/>
            <person name="Morningstar L."/>
            <person name="Santana-Cruz I."/>
            <person name="Maroo A."/>
            <person name="McCracken C."/>
            <person name="Shefchek K."/>
            <person name="Daugherty S."/>
            <person name="Song Y."/>
            <person name="Fraser C.M."/>
            <person name="Fricke W.F."/>
        </authorList>
    </citation>
    <scope>NUCLEOTIDE SEQUENCE [LARGE SCALE GENOMIC DNA]</scope>
    <source>
        <strain evidence="2 3">NQ4200</strain>
    </source>
</reference>